<organism evidence="3 4">
    <name type="scientific">Candidatus Mycoplasma haematobovis</name>
    <dbReference type="NCBI Taxonomy" id="432608"/>
    <lineage>
        <taxon>Bacteria</taxon>
        <taxon>Bacillati</taxon>
        <taxon>Mycoplasmatota</taxon>
        <taxon>Mollicutes</taxon>
        <taxon>Mycoplasmataceae</taxon>
        <taxon>Mycoplasma</taxon>
    </lineage>
</organism>
<dbReference type="NCBIfam" id="TIGR00282">
    <property type="entry name" value="TIGR00282 family metallophosphoesterase"/>
    <property type="match status" value="1"/>
</dbReference>
<feature type="binding site" evidence="2">
    <location>
        <position position="155"/>
    </location>
    <ligand>
        <name>Fe cation</name>
        <dbReference type="ChEBI" id="CHEBI:24875"/>
        <label>2</label>
    </ligand>
</feature>
<evidence type="ECO:0000256" key="1">
    <source>
        <dbReference type="PIRSR" id="PIRSR004789-50"/>
    </source>
</evidence>
<dbReference type="GO" id="GO:0046872">
    <property type="term" value="F:metal ion binding"/>
    <property type="evidence" value="ECO:0007669"/>
    <property type="project" value="UniProtKB-KW"/>
</dbReference>
<dbReference type="InterPro" id="IPR029052">
    <property type="entry name" value="Metallo-depent_PP-like"/>
</dbReference>
<dbReference type="InterPro" id="IPR005235">
    <property type="entry name" value="YmdB-like"/>
</dbReference>
<feature type="binding site" evidence="2">
    <location>
        <position position="39"/>
    </location>
    <ligand>
        <name>Fe cation</name>
        <dbReference type="ChEBI" id="CHEBI:24875"/>
        <label>2</label>
    </ligand>
</feature>
<dbReference type="Pfam" id="PF13277">
    <property type="entry name" value="YmdB"/>
    <property type="match status" value="1"/>
</dbReference>
<feature type="binding site" evidence="2">
    <location>
        <position position="39"/>
    </location>
    <ligand>
        <name>Fe cation</name>
        <dbReference type="ChEBI" id="CHEBI:24875"/>
        <label>1</label>
    </ligand>
</feature>
<protein>
    <submittedName>
        <fullName evidence="3">Metallophosphoesterase</fullName>
    </submittedName>
</protein>
<keyword evidence="2" id="KW-0479">Metal-binding</keyword>
<dbReference type="PANTHER" id="PTHR36303:SF1">
    <property type="entry name" value="2',3'-CYCLIC-NUCLEOTIDE 2'-PHOSPHODIESTERASE"/>
    <property type="match status" value="1"/>
</dbReference>
<evidence type="ECO:0000313" key="4">
    <source>
        <dbReference type="Proteomes" id="UP000077623"/>
    </source>
</evidence>
<proteinExistence type="predicted"/>
<feature type="binding site" evidence="2">
    <location>
        <position position="40"/>
    </location>
    <ligand>
        <name>Fe cation</name>
        <dbReference type="ChEBI" id="CHEBI:24875"/>
        <label>1</label>
    </ligand>
</feature>
<feature type="binding site" evidence="2">
    <location>
        <position position="8"/>
    </location>
    <ligand>
        <name>Fe cation</name>
        <dbReference type="ChEBI" id="CHEBI:24875"/>
        <label>1</label>
    </ligand>
</feature>
<dbReference type="Gene3D" id="3.60.21.10">
    <property type="match status" value="1"/>
</dbReference>
<reference evidence="4" key="1">
    <citation type="submission" date="2016-04" db="EMBL/GenBank/DDBJ databases">
        <authorList>
            <person name="Quiroz-Castaneda R.E."/>
            <person name="Martinez-Ocampo F."/>
        </authorList>
    </citation>
    <scope>NUCLEOTIDE SEQUENCE [LARGE SCALE GENOMIC DNA]</scope>
    <source>
        <strain evidence="4">INIFAP01</strain>
    </source>
</reference>
<dbReference type="EMBL" id="LWUJ01000011">
    <property type="protein sequence ID" value="OAL10206.1"/>
    <property type="molecule type" value="Genomic_DNA"/>
</dbReference>
<evidence type="ECO:0000256" key="2">
    <source>
        <dbReference type="PIRSR" id="PIRSR004789-51"/>
    </source>
</evidence>
<feature type="binding site" evidence="2">
    <location>
        <position position="67"/>
    </location>
    <ligand>
        <name>Fe cation</name>
        <dbReference type="ChEBI" id="CHEBI:24875"/>
        <label>2</label>
    </ligand>
</feature>
<name>A0A1A9QE15_9MOLU</name>
<evidence type="ECO:0000313" key="3">
    <source>
        <dbReference type="EMBL" id="OAL10206.1"/>
    </source>
</evidence>
<dbReference type="SUPFAM" id="SSF56300">
    <property type="entry name" value="Metallo-dependent phosphatases"/>
    <property type="match status" value="1"/>
</dbReference>
<comment type="caution">
    <text evidence="3">The sequence shown here is derived from an EMBL/GenBank/DDBJ whole genome shotgun (WGS) entry which is preliminary data.</text>
</comment>
<dbReference type="STRING" id="432608.A6V39_02025"/>
<dbReference type="RefSeq" id="WP_187150054.1">
    <property type="nucleotide sequence ID" value="NZ_LWUJ01000011.1"/>
</dbReference>
<dbReference type="PANTHER" id="PTHR36303">
    <property type="entry name" value="2',3'-CYCLIC-NUCLEOTIDE 2'-PHOSPHODIESTERASE"/>
    <property type="match status" value="1"/>
</dbReference>
<dbReference type="GO" id="GO:0004113">
    <property type="term" value="F:2',3'-cyclic-nucleotide 3'-phosphodiesterase activity"/>
    <property type="evidence" value="ECO:0007669"/>
    <property type="project" value="TreeGrafter"/>
</dbReference>
<sequence length="264" mass="30014">MRILFIGDVFGSPGRRIIESLLNKVKQEHSIDYVIANAENAAHGKGLTPKIFNNLIRNGVDFITMGNHTWFRKEVEEVFEKYENIIRPLNLNSNFPHYYLGKGTKEFEFKNLRIRVTNLLGSSVNFKNFQTNPFRAMESLLYAINKPDIHIVDFHAETTSEKYAFLWAFNGKVDAILGTHTHVPTNDAFVTTLNTAFICDVGMTGPSQGVIGGERTRIIKKFFNPETKFVLEVQQGPAKLSSVILNYDEINKKMISITPLILEE</sequence>
<feature type="binding site" evidence="2">
    <location>
        <position position="182"/>
    </location>
    <ligand>
        <name>Fe cation</name>
        <dbReference type="ChEBI" id="CHEBI:24875"/>
        <label>1</label>
    </ligand>
</feature>
<feature type="binding site" evidence="2">
    <location>
        <position position="180"/>
    </location>
    <ligand>
        <name>Fe cation</name>
        <dbReference type="ChEBI" id="CHEBI:24875"/>
        <label>2</label>
    </ligand>
</feature>
<dbReference type="AlphaFoldDB" id="A0A1A9QE15"/>
<accession>A0A1A9QE15</accession>
<gene>
    <name evidence="3" type="ORF">A6V39_02025</name>
</gene>
<feature type="active site" description="Proton donor" evidence="1">
    <location>
        <position position="68"/>
    </location>
</feature>
<keyword evidence="4" id="KW-1185">Reference proteome</keyword>
<dbReference type="Proteomes" id="UP000077623">
    <property type="component" value="Unassembled WGS sequence"/>
</dbReference>
<dbReference type="PIRSF" id="PIRSF004789">
    <property type="entry name" value="DR1281"/>
    <property type="match status" value="1"/>
</dbReference>